<reference evidence="3 4" key="1">
    <citation type="submission" date="2020-08" db="EMBL/GenBank/DDBJ databases">
        <title>Genome public.</title>
        <authorList>
            <person name="Liu C."/>
            <person name="Sun Q."/>
        </authorList>
    </citation>
    <scope>NUCLEOTIDE SEQUENCE [LARGE SCALE GENOMIC DNA]</scope>
    <source>
        <strain evidence="3 4">NSJ-56</strain>
    </source>
</reference>
<name>A0ABR7D0R6_9BACT</name>
<organism evidence="3 4">
    <name type="scientific">Butyricimonas hominis</name>
    <dbReference type="NCBI Taxonomy" id="2763032"/>
    <lineage>
        <taxon>Bacteria</taxon>
        <taxon>Pseudomonadati</taxon>
        <taxon>Bacteroidota</taxon>
        <taxon>Bacteroidia</taxon>
        <taxon>Bacteroidales</taxon>
        <taxon>Odoribacteraceae</taxon>
        <taxon>Butyricimonas</taxon>
    </lineage>
</organism>
<dbReference type="SUPFAM" id="SSF52499">
    <property type="entry name" value="Isochorismatase-like hydrolases"/>
    <property type="match status" value="1"/>
</dbReference>
<dbReference type="Gene3D" id="3.40.50.850">
    <property type="entry name" value="Isochorismatase-like"/>
    <property type="match status" value="1"/>
</dbReference>
<dbReference type="Proteomes" id="UP000646484">
    <property type="component" value="Unassembled WGS sequence"/>
</dbReference>
<dbReference type="InterPro" id="IPR036380">
    <property type="entry name" value="Isochorismatase-like_sf"/>
</dbReference>
<comment type="caution">
    <text evidence="3">The sequence shown here is derived from an EMBL/GenBank/DDBJ whole genome shotgun (WGS) entry which is preliminary data.</text>
</comment>
<accession>A0ABR7D0R6</accession>
<dbReference type="RefSeq" id="WP_186975724.1">
    <property type="nucleotide sequence ID" value="NZ_JACOOH010000003.1"/>
</dbReference>
<sequence length="262" mass="29826">MKTLLFIVDMQNDFCSPRGSLYVPGAEKDAERLGRLIDRKKEEIDKIILTLDQHHVMDIAHPFYWRNAKGENPKPFTTISWWEVVSGEWIPFGDKAEVVEYLRQLKETGEYQHVIWPEHCIKGSEGAAIIPVLFDAVIRWARQGRYCGIVEKGLHPGTEFFGAFRANVPVASAPETAFNVKLKEEFEQYDTIWLAGEARTHCVANTLKQLFDFPEIVRKLVIIEDCMSDIPGCEGLAVPIYDKAARLGARFVKSDSILLDKD</sequence>
<comment type="similarity">
    <text evidence="1">Belongs to the isochorismatase family.</text>
</comment>
<evidence type="ECO:0000313" key="3">
    <source>
        <dbReference type="EMBL" id="MBC5621130.1"/>
    </source>
</evidence>
<gene>
    <name evidence="3" type="ORF">H8S64_08470</name>
</gene>
<keyword evidence="2" id="KW-0378">Hydrolase</keyword>
<proteinExistence type="inferred from homology"/>
<evidence type="ECO:0000313" key="4">
    <source>
        <dbReference type="Proteomes" id="UP000646484"/>
    </source>
</evidence>
<dbReference type="PANTHER" id="PTHR11080:SF2">
    <property type="entry name" value="LD05707P"/>
    <property type="match status" value="1"/>
</dbReference>
<dbReference type="InterPro" id="IPR052347">
    <property type="entry name" value="Isochorismatase_Nicotinamidase"/>
</dbReference>
<protein>
    <submittedName>
        <fullName evidence="3">Isochorismatase family protein</fullName>
    </submittedName>
</protein>
<keyword evidence="4" id="KW-1185">Reference proteome</keyword>
<evidence type="ECO:0000256" key="1">
    <source>
        <dbReference type="ARBA" id="ARBA00006336"/>
    </source>
</evidence>
<dbReference type="PANTHER" id="PTHR11080">
    <property type="entry name" value="PYRAZINAMIDASE/NICOTINAMIDASE"/>
    <property type="match status" value="1"/>
</dbReference>
<evidence type="ECO:0000256" key="2">
    <source>
        <dbReference type="ARBA" id="ARBA00022801"/>
    </source>
</evidence>
<dbReference type="EMBL" id="JACOOH010000003">
    <property type="protein sequence ID" value="MBC5621130.1"/>
    <property type="molecule type" value="Genomic_DNA"/>
</dbReference>